<feature type="region of interest" description="Disordered" evidence="1">
    <location>
        <begin position="276"/>
        <end position="322"/>
    </location>
</feature>
<dbReference type="Proteomes" id="UP001324427">
    <property type="component" value="Unassembled WGS sequence"/>
</dbReference>
<evidence type="ECO:0000313" key="3">
    <source>
        <dbReference type="Proteomes" id="UP001324427"/>
    </source>
</evidence>
<reference evidence="2 3" key="1">
    <citation type="submission" date="2021-11" db="EMBL/GenBank/DDBJ databases">
        <title>Black yeast isolated from Biological Soil Crust.</title>
        <authorList>
            <person name="Kurbessoian T."/>
        </authorList>
    </citation>
    <scope>NUCLEOTIDE SEQUENCE [LARGE SCALE GENOMIC DNA]</scope>
    <source>
        <strain evidence="2 3">CCFEE 5522</strain>
    </source>
</reference>
<comment type="caution">
    <text evidence="2">The sequence shown here is derived from an EMBL/GenBank/DDBJ whole genome shotgun (WGS) entry which is preliminary data.</text>
</comment>
<feature type="compositionally biased region" description="Acidic residues" evidence="1">
    <location>
        <begin position="281"/>
        <end position="299"/>
    </location>
</feature>
<feature type="compositionally biased region" description="Polar residues" evidence="1">
    <location>
        <begin position="181"/>
        <end position="191"/>
    </location>
</feature>
<feature type="region of interest" description="Disordered" evidence="1">
    <location>
        <begin position="66"/>
        <end position="243"/>
    </location>
</feature>
<proteinExistence type="predicted"/>
<gene>
    <name evidence="2" type="ORF">LTR36_007929</name>
</gene>
<feature type="compositionally biased region" description="Low complexity" evidence="1">
    <location>
        <begin position="121"/>
        <end position="134"/>
    </location>
</feature>
<keyword evidence="3" id="KW-1185">Reference proteome</keyword>
<accession>A0AAV9J928</accession>
<evidence type="ECO:0000256" key="1">
    <source>
        <dbReference type="SAM" id="MobiDB-lite"/>
    </source>
</evidence>
<feature type="compositionally biased region" description="Basic and acidic residues" evidence="1">
    <location>
        <begin position="72"/>
        <end position="86"/>
    </location>
</feature>
<feature type="compositionally biased region" description="Basic and acidic residues" evidence="1">
    <location>
        <begin position="231"/>
        <end position="243"/>
    </location>
</feature>
<protein>
    <submittedName>
        <fullName evidence="2">Uncharacterized protein</fullName>
    </submittedName>
</protein>
<dbReference type="AlphaFoldDB" id="A0AAV9J928"/>
<feature type="region of interest" description="Disordered" evidence="1">
    <location>
        <begin position="1"/>
        <end position="22"/>
    </location>
</feature>
<feature type="compositionally biased region" description="Acidic residues" evidence="1">
    <location>
        <begin position="311"/>
        <end position="322"/>
    </location>
</feature>
<dbReference type="EMBL" id="JAVFHQ010000052">
    <property type="protein sequence ID" value="KAK4541483.1"/>
    <property type="molecule type" value="Genomic_DNA"/>
</dbReference>
<evidence type="ECO:0000313" key="2">
    <source>
        <dbReference type="EMBL" id="KAK4541483.1"/>
    </source>
</evidence>
<sequence length="322" mass="34576">MAPKKAAPRQGRGIAQKVGPKAKVAKQTGGYYDLKIADLKIRLTNRGAGFGGKTRRDDLIERLEELDGLGHTTKDSAKEWAKEGTKAKRGTAAKATKATSKGPKTGSAKVPTEEDEEDETPASPAESAPANEAPTDGAESTASGTVPKRIRKPTKELTSKAPQYPDKRGRPVKETPANGFRTGNRSGSNSRPPKVDDALKKTKSGKVTKATSAEKARAATAKPKVQAIRKQIRDDQGGREKVRQTVFGPAYDDLGAAIDGLDDIIQAETVEKAVAKKVEPEAEVPDVFEESEQEDDEDVGSPPEKEKDVEDQGYDEDESEEE</sequence>
<name>A0AAV9J928_9PEZI</name>
<organism evidence="2 3">
    <name type="scientific">Oleoguttula mirabilis</name>
    <dbReference type="NCBI Taxonomy" id="1507867"/>
    <lineage>
        <taxon>Eukaryota</taxon>
        <taxon>Fungi</taxon>
        <taxon>Dikarya</taxon>
        <taxon>Ascomycota</taxon>
        <taxon>Pezizomycotina</taxon>
        <taxon>Dothideomycetes</taxon>
        <taxon>Dothideomycetidae</taxon>
        <taxon>Mycosphaerellales</taxon>
        <taxon>Teratosphaeriaceae</taxon>
        <taxon>Oleoguttula</taxon>
    </lineage>
</organism>
<feature type="compositionally biased region" description="Low complexity" evidence="1">
    <location>
        <begin position="90"/>
        <end position="106"/>
    </location>
</feature>